<evidence type="ECO:0000256" key="2">
    <source>
        <dbReference type="SAM" id="SignalP"/>
    </source>
</evidence>
<keyword evidence="4" id="KW-1185">Reference proteome</keyword>
<keyword evidence="2" id="KW-0732">Signal</keyword>
<accession>A0A5J9WUD7</accession>
<keyword evidence="1" id="KW-0812">Transmembrane</keyword>
<evidence type="ECO:0008006" key="5">
    <source>
        <dbReference type="Google" id="ProtNLM"/>
    </source>
</evidence>
<feature type="chain" id="PRO_5023907937" description="GOLD domain-containing protein" evidence="2">
    <location>
        <begin position="25"/>
        <end position="151"/>
    </location>
</feature>
<name>A0A5J9WUD7_9POAL</name>
<feature type="transmembrane region" description="Helical" evidence="1">
    <location>
        <begin position="101"/>
        <end position="124"/>
    </location>
</feature>
<dbReference type="Gramene" id="TVU51683">
    <property type="protein sequence ID" value="TVU51683"/>
    <property type="gene ID" value="EJB05_03124"/>
</dbReference>
<protein>
    <recommendedName>
        <fullName evidence="5">GOLD domain-containing protein</fullName>
    </recommendedName>
</protein>
<feature type="signal peptide" evidence="2">
    <location>
        <begin position="1"/>
        <end position="24"/>
    </location>
</feature>
<organism evidence="3 4">
    <name type="scientific">Eragrostis curvula</name>
    <name type="common">weeping love grass</name>
    <dbReference type="NCBI Taxonomy" id="38414"/>
    <lineage>
        <taxon>Eukaryota</taxon>
        <taxon>Viridiplantae</taxon>
        <taxon>Streptophyta</taxon>
        <taxon>Embryophyta</taxon>
        <taxon>Tracheophyta</taxon>
        <taxon>Spermatophyta</taxon>
        <taxon>Magnoliopsida</taxon>
        <taxon>Liliopsida</taxon>
        <taxon>Poales</taxon>
        <taxon>Poaceae</taxon>
        <taxon>PACMAD clade</taxon>
        <taxon>Chloridoideae</taxon>
        <taxon>Eragrostideae</taxon>
        <taxon>Eragrostidinae</taxon>
        <taxon>Eragrostis</taxon>
    </lineage>
</organism>
<dbReference type="Proteomes" id="UP000324897">
    <property type="component" value="Chromosome 6"/>
</dbReference>
<evidence type="ECO:0000313" key="4">
    <source>
        <dbReference type="Proteomes" id="UP000324897"/>
    </source>
</evidence>
<dbReference type="EMBL" id="RWGY01000002">
    <property type="protein sequence ID" value="TVU51683.1"/>
    <property type="molecule type" value="Genomic_DNA"/>
</dbReference>
<comment type="caution">
    <text evidence="3">The sequence shown here is derived from an EMBL/GenBank/DDBJ whole genome shotgun (WGS) entry which is preliminary data.</text>
</comment>
<keyword evidence="1" id="KW-1133">Transmembrane helix</keyword>
<evidence type="ECO:0000313" key="3">
    <source>
        <dbReference type="EMBL" id="TVU51683.1"/>
    </source>
</evidence>
<evidence type="ECO:0000256" key="1">
    <source>
        <dbReference type="SAM" id="Phobius"/>
    </source>
</evidence>
<reference evidence="3 4" key="1">
    <citation type="journal article" date="2019" name="Sci. Rep.">
        <title>A high-quality genome of Eragrostis curvula grass provides insights into Poaceae evolution and supports new strategies to enhance forage quality.</title>
        <authorList>
            <person name="Carballo J."/>
            <person name="Santos B.A.C.M."/>
            <person name="Zappacosta D."/>
            <person name="Garbus I."/>
            <person name="Selva J.P."/>
            <person name="Gallo C.A."/>
            <person name="Diaz A."/>
            <person name="Albertini E."/>
            <person name="Caccamo M."/>
            <person name="Echenique V."/>
        </authorList>
    </citation>
    <scope>NUCLEOTIDE SEQUENCE [LARGE SCALE GENOMIC DNA]</scope>
    <source>
        <strain evidence="4">cv. Victoria</strain>
        <tissue evidence="3">Leaf</tissue>
    </source>
</reference>
<keyword evidence="1" id="KW-0472">Membrane</keyword>
<proteinExistence type="predicted"/>
<dbReference type="AlphaFoldDB" id="A0A5J9WUD7"/>
<gene>
    <name evidence="3" type="ORF">EJB05_03124</name>
</gene>
<sequence length="151" mass="16289">MARLYYVIALAVSVLLLAGGLTSAAVAAAETEAVDAPGGKKVTMSMRYAAADPEKKVRISVQYVDEDAGSDNKFSMDVSGDEPYAASSPSFTPQRISQHRVIHYGFVIYAGMMNDCFLLALIFCRLGIAVQYLLSNLEALRDEAKASRAEL</sequence>